<dbReference type="EMBL" id="CAVMJV010000128">
    <property type="protein sequence ID" value="CAK5108022.1"/>
    <property type="molecule type" value="Genomic_DNA"/>
</dbReference>
<name>A0ACB1AXA6_MELEN</name>
<keyword evidence="2" id="KW-1185">Reference proteome</keyword>
<evidence type="ECO:0000313" key="1">
    <source>
        <dbReference type="EMBL" id="CAK5108022.1"/>
    </source>
</evidence>
<evidence type="ECO:0000313" key="2">
    <source>
        <dbReference type="Proteomes" id="UP001497535"/>
    </source>
</evidence>
<reference evidence="1" key="1">
    <citation type="submission" date="2023-11" db="EMBL/GenBank/DDBJ databases">
        <authorList>
            <person name="Poullet M."/>
        </authorList>
    </citation>
    <scope>NUCLEOTIDE SEQUENCE</scope>
    <source>
        <strain evidence="1">E1834</strain>
    </source>
</reference>
<protein>
    <submittedName>
        <fullName evidence="1">Uncharacterized protein</fullName>
    </submittedName>
</protein>
<dbReference type="Proteomes" id="UP001497535">
    <property type="component" value="Unassembled WGS sequence"/>
</dbReference>
<accession>A0ACB1AXA6</accession>
<gene>
    <name evidence="1" type="ORF">MENTE1834_LOCUS43838</name>
</gene>
<comment type="caution">
    <text evidence="1">The sequence shown here is derived from an EMBL/GenBank/DDBJ whole genome shotgun (WGS) entry which is preliminary data.</text>
</comment>
<proteinExistence type="predicted"/>
<organism evidence="1 2">
    <name type="scientific">Meloidogyne enterolobii</name>
    <name type="common">Root-knot nematode worm</name>
    <name type="synonym">Meloidogyne mayaguensis</name>
    <dbReference type="NCBI Taxonomy" id="390850"/>
    <lineage>
        <taxon>Eukaryota</taxon>
        <taxon>Metazoa</taxon>
        <taxon>Ecdysozoa</taxon>
        <taxon>Nematoda</taxon>
        <taxon>Chromadorea</taxon>
        <taxon>Rhabditida</taxon>
        <taxon>Tylenchina</taxon>
        <taxon>Tylenchomorpha</taxon>
        <taxon>Tylenchoidea</taxon>
        <taxon>Meloidogynidae</taxon>
        <taxon>Meloidogyninae</taxon>
        <taxon>Meloidogyne</taxon>
    </lineage>
</organism>
<sequence>MSHHTTIPQITVHQRTAPPYMHQQTKISQSRQQTSVHQTTSPPYIYHTFPQIRSQTSIPQIRPQATFHQTTVQNRPQTSFQQTVTHARPQTTIPQIRLQTTTHLTTVPPSLQHTIPIIPHVHQTRPLASVHQTPIPQIRSQIPYHQTTVPPSTHHTVPTIGSKTANPQIRLTYLKNDILNINNIVNYMSEAINAFITNSSEFHRLITMHKLNEYHKKFYEQYKKLDHLKDLKVLNKPEKELLSLLEQQISNLVKGINHLNILMKLFERDNNTLEDIQFLFGKILTEYRTIKDKIINLINRNNEQMIQKMSQSSSSILGLNLWYIRA</sequence>